<organism evidence="2 3">
    <name type="scientific">Entamoeba invadens IP1</name>
    <dbReference type="NCBI Taxonomy" id="370355"/>
    <lineage>
        <taxon>Eukaryota</taxon>
        <taxon>Amoebozoa</taxon>
        <taxon>Evosea</taxon>
        <taxon>Archamoebae</taxon>
        <taxon>Mastigamoebida</taxon>
        <taxon>Entamoebidae</taxon>
        <taxon>Entamoeba</taxon>
    </lineage>
</organism>
<evidence type="ECO:0000256" key="1">
    <source>
        <dbReference type="SAM" id="Phobius"/>
    </source>
</evidence>
<name>A0A0A1TX83_ENTIV</name>
<dbReference type="GeneID" id="14884901"/>
<keyword evidence="1" id="KW-1133">Transmembrane helix</keyword>
<dbReference type="EMBL" id="KB207027">
    <property type="protein sequence ID" value="ELP85920.1"/>
    <property type="molecule type" value="Genomic_DNA"/>
</dbReference>
<gene>
    <name evidence="2" type="ORF">EIN_135040</name>
</gene>
<feature type="transmembrane region" description="Helical" evidence="1">
    <location>
        <begin position="365"/>
        <end position="387"/>
    </location>
</feature>
<dbReference type="VEuPathDB" id="AmoebaDB:EIN_135040"/>
<dbReference type="OMA" id="YVPVDNC"/>
<dbReference type="OrthoDB" id="28029at2759"/>
<dbReference type="KEGG" id="eiv:EIN_135040"/>
<dbReference type="AlphaFoldDB" id="A0A0A1TX83"/>
<keyword evidence="1" id="KW-0472">Membrane</keyword>
<evidence type="ECO:0000313" key="3">
    <source>
        <dbReference type="Proteomes" id="UP000014680"/>
    </source>
</evidence>
<accession>A0A0A1TX83</accession>
<protein>
    <submittedName>
        <fullName evidence="2">Uncharacterized protein</fullName>
    </submittedName>
</protein>
<proteinExistence type="predicted"/>
<keyword evidence="1" id="KW-0812">Transmembrane</keyword>
<keyword evidence="3" id="KW-1185">Reference proteome</keyword>
<sequence length="390" mass="44127">MTALDVPSLSNILSYVENPTPYFFISKKFKTLEIPVQSTHTVYFTDDDTVVFPQTKILKVMFSVGWFPHIFMSIAKMCKTTPPQRLILSMHPKTLILFDKLLAFIPSTVQVVLIVFGLDEEVVEKYKIHDNVIVAGRNSETNESIPQRRSLILPETIMTPSGASYQFLSLQLSVYEFYKQKIQKFYLPHNLKLKGSFDSEKTVTLNENYNAVVLTGKIKTLGIKAAHLIVIGAFVPVDQTLSLEVENPLGFPEYIAGDQLKIIVVRYASALKRVDLKEAKQLELAEFVCCKTLETINGTTVKTLKITDCPLKTVVFEKIEILQIMGSREVNVTAVVDDLISDEILTVNNLKTLPKKNVEVADKPVWLTFSPMYIALTFVLILIWLLCYSY</sequence>
<evidence type="ECO:0000313" key="2">
    <source>
        <dbReference type="EMBL" id="ELP85920.1"/>
    </source>
</evidence>
<dbReference type="Proteomes" id="UP000014680">
    <property type="component" value="Unassembled WGS sequence"/>
</dbReference>
<dbReference type="RefSeq" id="XP_004185266.1">
    <property type="nucleotide sequence ID" value="XM_004185218.1"/>
</dbReference>
<reference evidence="2 3" key="1">
    <citation type="submission" date="2012-10" db="EMBL/GenBank/DDBJ databases">
        <authorList>
            <person name="Zafar N."/>
            <person name="Inman J."/>
            <person name="Hall N."/>
            <person name="Lorenzi H."/>
            <person name="Caler E."/>
        </authorList>
    </citation>
    <scope>NUCLEOTIDE SEQUENCE [LARGE SCALE GENOMIC DNA]</scope>
    <source>
        <strain evidence="2 3">IP1</strain>
    </source>
</reference>